<feature type="transmembrane region" description="Helical" evidence="1">
    <location>
        <begin position="38"/>
        <end position="55"/>
    </location>
</feature>
<feature type="domain" description="PiggyBac transposable element-derived protein" evidence="2">
    <location>
        <begin position="37"/>
        <end position="185"/>
    </location>
</feature>
<accession>A0A6J8DHL3</accession>
<dbReference type="PANTHER" id="PTHR46599:SF3">
    <property type="entry name" value="PIGGYBAC TRANSPOSABLE ELEMENT-DERIVED PROTEIN 4"/>
    <property type="match status" value="1"/>
</dbReference>
<evidence type="ECO:0000313" key="3">
    <source>
        <dbReference type="EMBL" id="CAC5406490.1"/>
    </source>
</evidence>
<keyword evidence="1" id="KW-0472">Membrane</keyword>
<dbReference type="OrthoDB" id="6039677at2759"/>
<sequence>MADPNPWFRIYPPEVRDHTEVNQTVGPKRMPLRNSRPIAYSMLIFTIALMKNFVLETNRYARNFIRRNRHNISNKSRVHDWRKKVKLALIEFKPFVDVILNMGLIRKATISEYWNRKHSSQSTPWFRKVFTRNRFQLMLKFLHLVDNRHIAPRNSPSYDPTAKFKPIVDHFNLKAKTHYFPSQNVDVF</sequence>
<organism evidence="3 4">
    <name type="scientific">Mytilus coruscus</name>
    <name type="common">Sea mussel</name>
    <dbReference type="NCBI Taxonomy" id="42192"/>
    <lineage>
        <taxon>Eukaryota</taxon>
        <taxon>Metazoa</taxon>
        <taxon>Spiralia</taxon>
        <taxon>Lophotrochozoa</taxon>
        <taxon>Mollusca</taxon>
        <taxon>Bivalvia</taxon>
        <taxon>Autobranchia</taxon>
        <taxon>Pteriomorphia</taxon>
        <taxon>Mytilida</taxon>
        <taxon>Mytiloidea</taxon>
        <taxon>Mytilidae</taxon>
        <taxon>Mytilinae</taxon>
        <taxon>Mytilus</taxon>
    </lineage>
</organism>
<name>A0A6J8DHL3_MYTCO</name>
<evidence type="ECO:0000256" key="1">
    <source>
        <dbReference type="SAM" id="Phobius"/>
    </source>
</evidence>
<dbReference type="InterPro" id="IPR029526">
    <property type="entry name" value="PGBD"/>
</dbReference>
<evidence type="ECO:0000259" key="2">
    <source>
        <dbReference type="Pfam" id="PF13843"/>
    </source>
</evidence>
<dbReference type="EMBL" id="CACVKT020007232">
    <property type="protein sequence ID" value="CAC5406490.1"/>
    <property type="molecule type" value="Genomic_DNA"/>
</dbReference>
<reference evidence="3 4" key="1">
    <citation type="submission" date="2020-06" db="EMBL/GenBank/DDBJ databases">
        <authorList>
            <person name="Li R."/>
            <person name="Bekaert M."/>
        </authorList>
    </citation>
    <scope>NUCLEOTIDE SEQUENCE [LARGE SCALE GENOMIC DNA]</scope>
    <source>
        <strain evidence="4">wild</strain>
    </source>
</reference>
<evidence type="ECO:0000313" key="4">
    <source>
        <dbReference type="Proteomes" id="UP000507470"/>
    </source>
</evidence>
<dbReference type="PANTHER" id="PTHR46599">
    <property type="entry name" value="PIGGYBAC TRANSPOSABLE ELEMENT-DERIVED PROTEIN 4"/>
    <property type="match status" value="1"/>
</dbReference>
<protein>
    <recommendedName>
        <fullName evidence="2">PiggyBac transposable element-derived protein domain-containing protein</fullName>
    </recommendedName>
</protein>
<keyword evidence="1" id="KW-1133">Transmembrane helix</keyword>
<gene>
    <name evidence="3" type="ORF">MCOR_40061</name>
</gene>
<proteinExistence type="predicted"/>
<dbReference type="Pfam" id="PF13843">
    <property type="entry name" value="DDE_Tnp_1_7"/>
    <property type="match status" value="1"/>
</dbReference>
<dbReference type="AlphaFoldDB" id="A0A6J8DHL3"/>
<keyword evidence="4" id="KW-1185">Reference proteome</keyword>
<keyword evidence="1" id="KW-0812">Transmembrane</keyword>
<dbReference type="Proteomes" id="UP000507470">
    <property type="component" value="Unassembled WGS sequence"/>
</dbReference>